<evidence type="ECO:0000313" key="2">
    <source>
        <dbReference type="EMBL" id="KAJ9137708.1"/>
    </source>
</evidence>
<name>A0AA38R7Q5_9PEZI</name>
<reference evidence="2" key="1">
    <citation type="submission" date="2022-07" db="EMBL/GenBank/DDBJ databases">
        <title>Fungi with potential for degradation of polypropylene.</title>
        <authorList>
            <person name="Gostincar C."/>
        </authorList>
    </citation>
    <scope>NUCLEOTIDE SEQUENCE</scope>
    <source>
        <strain evidence="2">EXF-13308</strain>
    </source>
</reference>
<gene>
    <name evidence="2" type="ORF">NKR23_g8929</name>
</gene>
<sequence>MAANGDNYIDYWYPDLDSWRLGMEGYYVHNTTGAKKRRLDRGALLQNPTPKTPGGDRAWDAGQPLAAALEGEVLDSSLGHLELPEPSTGQDVPYFSQAASPFPGWEGEAGHEEDEPHYEHAEENAEEEEEGAEEDEEEYRGKGKQRAVAQGVPRAGGTDDSNDDDNRTVVGPVVQRSKATIKRHRFSSKLTFVDAKGNERVTTREEWKKVPGGYQLMGRKNIYFTKHFP</sequence>
<evidence type="ECO:0000313" key="3">
    <source>
        <dbReference type="Proteomes" id="UP001174694"/>
    </source>
</evidence>
<dbReference type="EMBL" id="JANBVO010000033">
    <property type="protein sequence ID" value="KAJ9137708.1"/>
    <property type="molecule type" value="Genomic_DNA"/>
</dbReference>
<proteinExistence type="predicted"/>
<protein>
    <submittedName>
        <fullName evidence="2">Uncharacterized protein</fullName>
    </submittedName>
</protein>
<comment type="caution">
    <text evidence="2">The sequence shown here is derived from an EMBL/GenBank/DDBJ whole genome shotgun (WGS) entry which is preliminary data.</text>
</comment>
<accession>A0AA38R7Q5</accession>
<evidence type="ECO:0000256" key="1">
    <source>
        <dbReference type="SAM" id="MobiDB-lite"/>
    </source>
</evidence>
<dbReference type="Proteomes" id="UP001174694">
    <property type="component" value="Unassembled WGS sequence"/>
</dbReference>
<feature type="compositionally biased region" description="Acidic residues" evidence="1">
    <location>
        <begin position="124"/>
        <end position="138"/>
    </location>
</feature>
<organism evidence="2 3">
    <name type="scientific">Pleurostoma richardsiae</name>
    <dbReference type="NCBI Taxonomy" id="41990"/>
    <lineage>
        <taxon>Eukaryota</taxon>
        <taxon>Fungi</taxon>
        <taxon>Dikarya</taxon>
        <taxon>Ascomycota</taxon>
        <taxon>Pezizomycotina</taxon>
        <taxon>Sordariomycetes</taxon>
        <taxon>Sordariomycetidae</taxon>
        <taxon>Calosphaeriales</taxon>
        <taxon>Pleurostomataceae</taxon>
        <taxon>Pleurostoma</taxon>
    </lineage>
</organism>
<dbReference type="AlphaFoldDB" id="A0AA38R7Q5"/>
<feature type="region of interest" description="Disordered" evidence="1">
    <location>
        <begin position="98"/>
        <end position="173"/>
    </location>
</feature>
<keyword evidence="3" id="KW-1185">Reference proteome</keyword>